<gene>
    <name evidence="4" type="ORF">MONBRDRAFT_6973</name>
</gene>
<dbReference type="Gene3D" id="1.10.287.1490">
    <property type="match status" value="1"/>
</dbReference>
<dbReference type="PANTHER" id="PTHR47080:SF1">
    <property type="entry name" value="CHROMOSOME 16 OPEN READING FRAME 96"/>
    <property type="match status" value="1"/>
</dbReference>
<accession>A9UVI3</accession>
<feature type="coiled-coil region" evidence="1">
    <location>
        <begin position="381"/>
        <end position="424"/>
    </location>
</feature>
<evidence type="ECO:0000313" key="4">
    <source>
        <dbReference type="EMBL" id="EDQ90585.1"/>
    </source>
</evidence>
<dbReference type="InParanoid" id="A9UVI3"/>
<feature type="coiled-coil region" evidence="1">
    <location>
        <begin position="162"/>
        <end position="342"/>
    </location>
</feature>
<reference evidence="4 5" key="1">
    <citation type="journal article" date="2008" name="Nature">
        <title>The genome of the choanoflagellate Monosiga brevicollis and the origin of metazoans.</title>
        <authorList>
            <consortium name="JGI Sequencing"/>
            <person name="King N."/>
            <person name="Westbrook M.J."/>
            <person name="Young S.L."/>
            <person name="Kuo A."/>
            <person name="Abedin M."/>
            <person name="Chapman J."/>
            <person name="Fairclough S."/>
            <person name="Hellsten U."/>
            <person name="Isogai Y."/>
            <person name="Letunic I."/>
            <person name="Marr M."/>
            <person name="Pincus D."/>
            <person name="Putnam N."/>
            <person name="Rokas A."/>
            <person name="Wright K.J."/>
            <person name="Zuzow R."/>
            <person name="Dirks W."/>
            <person name="Good M."/>
            <person name="Goodstein D."/>
            <person name="Lemons D."/>
            <person name="Li W."/>
            <person name="Lyons J.B."/>
            <person name="Morris A."/>
            <person name="Nichols S."/>
            <person name="Richter D.J."/>
            <person name="Salamov A."/>
            <person name="Bork P."/>
            <person name="Lim W.A."/>
            <person name="Manning G."/>
            <person name="Miller W.T."/>
            <person name="McGinnis W."/>
            <person name="Shapiro H."/>
            <person name="Tjian R."/>
            <person name="Grigoriev I.V."/>
            <person name="Rokhsar D."/>
        </authorList>
    </citation>
    <scope>NUCLEOTIDE SEQUENCE [LARGE SCALE GENOMIC DNA]</scope>
    <source>
        <strain evidence="5">MX1 / ATCC 50154</strain>
    </source>
</reference>
<feature type="region of interest" description="Disordered" evidence="2">
    <location>
        <begin position="481"/>
        <end position="541"/>
    </location>
</feature>
<dbReference type="Proteomes" id="UP000001357">
    <property type="component" value="Unassembled WGS sequence"/>
</dbReference>
<keyword evidence="5" id="KW-1185">Reference proteome</keyword>
<evidence type="ECO:0000259" key="3">
    <source>
        <dbReference type="Pfam" id="PF16043"/>
    </source>
</evidence>
<keyword evidence="1" id="KW-0175">Coiled coil</keyword>
<organism evidence="4 5">
    <name type="scientific">Monosiga brevicollis</name>
    <name type="common">Choanoflagellate</name>
    <dbReference type="NCBI Taxonomy" id="81824"/>
    <lineage>
        <taxon>Eukaryota</taxon>
        <taxon>Choanoflagellata</taxon>
        <taxon>Craspedida</taxon>
        <taxon>Salpingoecidae</taxon>
        <taxon>Monosiga</taxon>
    </lineage>
</organism>
<feature type="coiled-coil region" evidence="1">
    <location>
        <begin position="33"/>
        <end position="136"/>
    </location>
</feature>
<dbReference type="RefSeq" id="XP_001744636.1">
    <property type="nucleotide sequence ID" value="XM_001744584.1"/>
</dbReference>
<evidence type="ECO:0000313" key="5">
    <source>
        <dbReference type="Proteomes" id="UP000001357"/>
    </source>
</evidence>
<feature type="domain" description="DUF4795" evidence="3">
    <location>
        <begin position="277"/>
        <end position="487"/>
    </location>
</feature>
<dbReference type="GeneID" id="5889750"/>
<dbReference type="InterPro" id="IPR032013">
    <property type="entry name" value="DUF4795"/>
</dbReference>
<feature type="compositionally biased region" description="Polar residues" evidence="2">
    <location>
        <begin position="522"/>
        <end position="533"/>
    </location>
</feature>
<evidence type="ECO:0000256" key="2">
    <source>
        <dbReference type="SAM" id="MobiDB-lite"/>
    </source>
</evidence>
<evidence type="ECO:0000256" key="1">
    <source>
        <dbReference type="SAM" id="Coils"/>
    </source>
</evidence>
<dbReference type="Pfam" id="PF16043">
    <property type="entry name" value="DUF4795"/>
    <property type="match status" value="1"/>
</dbReference>
<sequence>MTELKARTEGCEASIKANGAAIDATNAGMARLADALRKELASALDSMATKEELRAVQNQVEALKRRVDTFDERFETMENQLATVERGIAQVNRRIDASDERLERGLQQIAAMRTDLERQTRELENAMDQLAAMAASKAEREEVADVLRQVVSLRAAVDAIDLRTLNERIDLMDERCDKLDDAQIEIRREVQVWQQDMEDLQLEKQIETLRRELAEAKTGVFVKATARMDNMQKETEDLRAHLVNAQGQIQLNRENIEELEELAREGHTNHIPAGPQKAGTRALFDQLQGDIARLELRYSEAAKREAQGLGRAEETAQHLEMLRVKLDELAQAKADRETVERALLIKADKETLARDTARNLRAVDEALLAMNQGTQGVQRLLERQEGAMASLNAQLATKSDREEVDRIKQRLAQTHANLSAEELQQRAEAEYSALLPDDGSAAGFRRPLEPYSCISCNRPLRSPQPAPPVPLLEGRLSALRRSTNSRPTLSNGTSKTAAEVSAESTRTLRNPNATYTAPRYLQNKSRSALAPTSDSEDTAPE</sequence>
<dbReference type="EMBL" id="CH991547">
    <property type="protein sequence ID" value="EDQ90585.1"/>
    <property type="molecule type" value="Genomic_DNA"/>
</dbReference>
<dbReference type="AlphaFoldDB" id="A9UVI3"/>
<protein>
    <recommendedName>
        <fullName evidence="3">DUF4795 domain-containing protein</fullName>
    </recommendedName>
</protein>
<dbReference type="PANTHER" id="PTHR47080">
    <property type="entry name" value="CHROMOSOME 16 OPEN READING FRAME 96"/>
    <property type="match status" value="1"/>
</dbReference>
<dbReference type="OMA" id="DLMDERC"/>
<feature type="compositionally biased region" description="Polar residues" evidence="2">
    <location>
        <begin position="481"/>
        <end position="515"/>
    </location>
</feature>
<name>A9UVI3_MONBE</name>
<dbReference type="KEGG" id="mbr:MONBRDRAFT_6973"/>
<proteinExistence type="predicted"/>